<evidence type="ECO:0000313" key="10">
    <source>
        <dbReference type="Proteomes" id="UP001374535"/>
    </source>
</evidence>
<dbReference type="GO" id="GO:0006352">
    <property type="term" value="P:DNA-templated transcription initiation"/>
    <property type="evidence" value="ECO:0007669"/>
    <property type="project" value="InterPro"/>
</dbReference>
<evidence type="ECO:0000313" key="9">
    <source>
        <dbReference type="EMBL" id="WVY99087.1"/>
    </source>
</evidence>
<dbReference type="InterPro" id="IPR000943">
    <property type="entry name" value="RNA_pol_sigma70"/>
</dbReference>
<comment type="similarity">
    <text evidence="1">Belongs to the sigma-70 factor family.</text>
</comment>
<evidence type="ECO:0000256" key="2">
    <source>
        <dbReference type="ARBA" id="ARBA00023015"/>
    </source>
</evidence>
<dbReference type="InterPro" id="IPR014284">
    <property type="entry name" value="RNA_pol_sigma-70_dom"/>
</dbReference>
<keyword evidence="4" id="KW-0238">DNA-binding</keyword>
<sequence length="646" mass="73682">PRHGGKETAPAFPLHNDHAATFFCYQLTTLMYYAVLLVPMEFARTMFCSSPPFPPRTHPWNTHSSSSSTSDFYVHEPAVLMLREQASTAVASWSSNFSAQNFPASVLLQEQRDEYRPLLHMSKEDKTSQVVIRKFFLHCDILHTVPVNLPNVLLQAILNTRQMDMDTVHEENNTGNADQVVLDFRKHLHLWPRLQNLLTSSQTGEIAASSTLQHISVDSERHTDSVQCNGVSLAKKALSTAKQASLVVEGLKSTKADDDSIPLGLASTSLADPSIGRNKTVRSTRLLERRAKQRKVPKSVVKDDEAYDTRKDDSQERLRKEKNINEEFDHNDTLRMFLRGPETKQLLTLEQESELISQIQDLLKLEELKTKLQSQFGREPTMAEWAEGAGLNSRKLHAQLHHGNKSREKLIQANLRMVVHVAKSYQGRGLSLQDLLQEGSMGLMKSVEKFNPLAGSRFGNYAFWWIRQAIRKAVFRHSRTIRLPEKVYIQLGKVMEAKKLYIQEGNLHPTKEELARRVGITVEKIDKLLYSARTPISMQKTVWADQDTTFQEITADPTVEATDLSVEKQLMRRHVLNVLTILRPKERKIIRLRYGFDDGEQKSLSEIGDIFGLSKERVRQLEIRALYKLKKCLVKQGLDAYVDLLL</sequence>
<dbReference type="NCBIfam" id="TIGR02937">
    <property type="entry name" value="sigma70-ECF"/>
    <property type="match status" value="1"/>
</dbReference>
<protein>
    <recommendedName>
        <fullName evidence="7 8">RNA polymerase sigma-70 domain-containing protein</fullName>
    </recommendedName>
</protein>
<dbReference type="Pfam" id="PF04539">
    <property type="entry name" value="Sigma70_r3"/>
    <property type="match status" value="1"/>
</dbReference>
<name>A0AAQ3RN38_VIGMU</name>
<feature type="non-terminal residue" evidence="9">
    <location>
        <position position="1"/>
    </location>
</feature>
<dbReference type="InterPro" id="IPR013325">
    <property type="entry name" value="RNA_pol_sigma_r2"/>
</dbReference>
<dbReference type="Pfam" id="PF04542">
    <property type="entry name" value="Sigma70_r2"/>
    <property type="match status" value="1"/>
</dbReference>
<dbReference type="Gene3D" id="1.10.10.10">
    <property type="entry name" value="Winged helix-like DNA-binding domain superfamily/Winged helix DNA-binding domain"/>
    <property type="match status" value="2"/>
</dbReference>
<keyword evidence="2" id="KW-0805">Transcription regulation</keyword>
<dbReference type="GO" id="GO:0003677">
    <property type="term" value="F:DNA binding"/>
    <property type="evidence" value="ECO:0007669"/>
    <property type="project" value="UniProtKB-KW"/>
</dbReference>
<dbReference type="PROSITE" id="PS00715">
    <property type="entry name" value="SIGMA70_1"/>
    <property type="match status" value="1"/>
</dbReference>
<gene>
    <name evidence="9" type="ORF">V8G54_031238</name>
</gene>
<evidence type="ECO:0000256" key="3">
    <source>
        <dbReference type="ARBA" id="ARBA00023082"/>
    </source>
</evidence>
<dbReference type="Gene3D" id="1.20.120.1810">
    <property type="match status" value="1"/>
</dbReference>
<evidence type="ECO:0000259" key="8">
    <source>
        <dbReference type="PROSITE" id="PS00716"/>
    </source>
</evidence>
<dbReference type="InterPro" id="IPR036388">
    <property type="entry name" value="WH-like_DNA-bd_sf"/>
</dbReference>
<keyword evidence="5" id="KW-0804">Transcription</keyword>
<reference evidence="9 10" key="1">
    <citation type="journal article" date="2023" name="Life. Sci Alliance">
        <title>Evolutionary insights into 3D genome organization and epigenetic landscape of Vigna mungo.</title>
        <authorList>
            <person name="Junaid A."/>
            <person name="Singh B."/>
            <person name="Bhatia S."/>
        </authorList>
    </citation>
    <scope>NUCLEOTIDE SEQUENCE [LARGE SCALE GENOMIC DNA]</scope>
    <source>
        <strain evidence="9">Urdbean</strain>
    </source>
</reference>
<dbReference type="GO" id="GO:0016987">
    <property type="term" value="F:sigma factor activity"/>
    <property type="evidence" value="ECO:0007669"/>
    <property type="project" value="UniProtKB-KW"/>
</dbReference>
<evidence type="ECO:0000256" key="6">
    <source>
        <dbReference type="SAM" id="MobiDB-lite"/>
    </source>
</evidence>
<accession>A0AAQ3RN38</accession>
<evidence type="ECO:0000256" key="5">
    <source>
        <dbReference type="ARBA" id="ARBA00023163"/>
    </source>
</evidence>
<dbReference type="SUPFAM" id="SSF88946">
    <property type="entry name" value="Sigma2 domain of RNA polymerase sigma factors"/>
    <property type="match status" value="1"/>
</dbReference>
<dbReference type="InterPro" id="IPR007627">
    <property type="entry name" value="RNA_pol_sigma70_r2"/>
</dbReference>
<feature type="compositionally biased region" description="Basic and acidic residues" evidence="6">
    <location>
        <begin position="300"/>
        <end position="321"/>
    </location>
</feature>
<evidence type="ECO:0000256" key="1">
    <source>
        <dbReference type="ARBA" id="ARBA00007788"/>
    </source>
</evidence>
<dbReference type="AlphaFoldDB" id="A0AAQ3RN38"/>
<dbReference type="CDD" id="cd06171">
    <property type="entry name" value="Sigma70_r4"/>
    <property type="match status" value="1"/>
</dbReference>
<feature type="domain" description="RNA polymerase sigma-70" evidence="8">
    <location>
        <begin position="603"/>
        <end position="629"/>
    </location>
</feature>
<dbReference type="InterPro" id="IPR007624">
    <property type="entry name" value="RNA_pol_sigma70_r3"/>
</dbReference>
<evidence type="ECO:0000256" key="4">
    <source>
        <dbReference type="ARBA" id="ARBA00023125"/>
    </source>
</evidence>
<dbReference type="InterPro" id="IPR013324">
    <property type="entry name" value="RNA_pol_sigma_r3/r4-like"/>
</dbReference>
<dbReference type="InterPro" id="IPR007630">
    <property type="entry name" value="RNA_pol_sigma70_r4"/>
</dbReference>
<feature type="domain" description="RNA polymerase sigma-70" evidence="7">
    <location>
        <begin position="434"/>
        <end position="447"/>
    </location>
</feature>
<dbReference type="PANTHER" id="PTHR30603">
    <property type="entry name" value="RNA POLYMERASE SIGMA FACTOR RPO"/>
    <property type="match status" value="1"/>
</dbReference>
<keyword evidence="10" id="KW-1185">Reference proteome</keyword>
<dbReference type="InterPro" id="IPR050239">
    <property type="entry name" value="Sigma-70_RNA_pol_init_factors"/>
</dbReference>
<dbReference type="Proteomes" id="UP001374535">
    <property type="component" value="Chromosome 9"/>
</dbReference>
<feature type="region of interest" description="Disordered" evidence="6">
    <location>
        <begin position="292"/>
        <end position="321"/>
    </location>
</feature>
<dbReference type="EMBL" id="CP144692">
    <property type="protein sequence ID" value="WVY99087.1"/>
    <property type="molecule type" value="Genomic_DNA"/>
</dbReference>
<organism evidence="9 10">
    <name type="scientific">Vigna mungo</name>
    <name type="common">Black gram</name>
    <name type="synonym">Phaseolus mungo</name>
    <dbReference type="NCBI Taxonomy" id="3915"/>
    <lineage>
        <taxon>Eukaryota</taxon>
        <taxon>Viridiplantae</taxon>
        <taxon>Streptophyta</taxon>
        <taxon>Embryophyta</taxon>
        <taxon>Tracheophyta</taxon>
        <taxon>Spermatophyta</taxon>
        <taxon>Magnoliopsida</taxon>
        <taxon>eudicotyledons</taxon>
        <taxon>Gunneridae</taxon>
        <taxon>Pentapetalae</taxon>
        <taxon>rosids</taxon>
        <taxon>fabids</taxon>
        <taxon>Fabales</taxon>
        <taxon>Fabaceae</taxon>
        <taxon>Papilionoideae</taxon>
        <taxon>50 kb inversion clade</taxon>
        <taxon>NPAAA clade</taxon>
        <taxon>indigoferoid/millettioid clade</taxon>
        <taxon>Phaseoleae</taxon>
        <taxon>Vigna</taxon>
    </lineage>
</organism>
<proteinExistence type="inferred from homology"/>
<dbReference type="SUPFAM" id="SSF88659">
    <property type="entry name" value="Sigma3 and sigma4 domains of RNA polymerase sigma factors"/>
    <property type="match status" value="2"/>
</dbReference>
<keyword evidence="3" id="KW-0731">Sigma factor</keyword>
<dbReference type="PANTHER" id="PTHR30603:SF50">
    <property type="entry name" value="RNA POLYMERASE SIGMA-70 LIKE DOMAIN, RNA POLYMERASE SIGMA-B_F_G TYPE-RELATED"/>
    <property type="match status" value="1"/>
</dbReference>
<dbReference type="GO" id="GO:0071482">
    <property type="term" value="P:cellular response to light stimulus"/>
    <property type="evidence" value="ECO:0007669"/>
    <property type="project" value="UniProtKB-ARBA"/>
</dbReference>
<dbReference type="Pfam" id="PF04545">
    <property type="entry name" value="Sigma70_r4"/>
    <property type="match status" value="1"/>
</dbReference>
<dbReference type="PRINTS" id="PR00046">
    <property type="entry name" value="SIGMA70FCT"/>
</dbReference>
<dbReference type="PROSITE" id="PS00716">
    <property type="entry name" value="SIGMA70_2"/>
    <property type="match status" value="1"/>
</dbReference>
<evidence type="ECO:0000259" key="7">
    <source>
        <dbReference type="PROSITE" id="PS00715"/>
    </source>
</evidence>